<dbReference type="eggNOG" id="arCOG03400">
    <property type="taxonomic scope" value="Archaea"/>
</dbReference>
<dbReference type="RefSeq" id="WP_011449313.1">
    <property type="nucleotide sequence ID" value="NC_007796.1"/>
</dbReference>
<keyword evidence="1" id="KW-1133">Transmembrane helix</keyword>
<proteinExistence type="predicted"/>
<dbReference type="HOGENOM" id="CLU_159735_0_0_2"/>
<dbReference type="GeneID" id="3923248"/>
<gene>
    <name evidence="2" type="ordered locus">Mhun_2351</name>
</gene>
<evidence type="ECO:0008006" key="4">
    <source>
        <dbReference type="Google" id="ProtNLM"/>
    </source>
</evidence>
<accession>Q2FSL2</accession>
<keyword evidence="1" id="KW-0812">Transmembrane</keyword>
<feature type="transmembrane region" description="Helical" evidence="1">
    <location>
        <begin position="12"/>
        <end position="29"/>
    </location>
</feature>
<dbReference type="STRING" id="323259.Mhun_2351"/>
<evidence type="ECO:0000313" key="3">
    <source>
        <dbReference type="Proteomes" id="UP000001941"/>
    </source>
</evidence>
<keyword evidence="1" id="KW-0472">Membrane</keyword>
<sequence>MFVLHHQEKTAIGILILVTLVCLAGTLMLDEMGKEQFSTEYETGMTDGTLVRWEGVVGEVYHAKGGSVIMDVSGVSIFIPSSAGDVPEITPGTSIRIIGTVQHWNGKEEISVKDGKDIRILS</sequence>
<dbReference type="EnsemblBacteria" id="ABD42055">
    <property type="protein sequence ID" value="ABD42055"/>
    <property type="gene ID" value="Mhun_2351"/>
</dbReference>
<dbReference type="OrthoDB" id="117508at2157"/>
<dbReference type="InParanoid" id="Q2FSL2"/>
<dbReference type="EMBL" id="CP000254">
    <property type="protein sequence ID" value="ABD42055.1"/>
    <property type="molecule type" value="Genomic_DNA"/>
</dbReference>
<evidence type="ECO:0000313" key="2">
    <source>
        <dbReference type="EMBL" id="ABD42055.1"/>
    </source>
</evidence>
<organism evidence="2 3">
    <name type="scientific">Methanospirillum hungatei JF-1 (strain ATCC 27890 / DSM 864 / NBRC 100397 / JF-1)</name>
    <dbReference type="NCBI Taxonomy" id="323259"/>
    <lineage>
        <taxon>Archaea</taxon>
        <taxon>Methanobacteriati</taxon>
        <taxon>Methanobacteriota</taxon>
        <taxon>Stenosarchaea group</taxon>
        <taxon>Methanomicrobia</taxon>
        <taxon>Methanomicrobiales</taxon>
        <taxon>Methanospirillaceae</taxon>
        <taxon>Methanospirillum</taxon>
    </lineage>
</organism>
<protein>
    <recommendedName>
        <fullName evidence="4">Nucleic acid binding, OB-fold, tRNA/helicase-type</fullName>
    </recommendedName>
</protein>
<reference evidence="3" key="1">
    <citation type="journal article" date="2016" name="Stand. Genomic Sci.">
        <title>Complete genome sequence of Methanospirillum hungatei type strain JF1.</title>
        <authorList>
            <person name="Gunsalus R.P."/>
            <person name="Cook L.E."/>
            <person name="Crable B."/>
            <person name="Rohlin L."/>
            <person name="McDonald E."/>
            <person name="Mouttaki H."/>
            <person name="Sieber J.R."/>
            <person name="Poweleit N."/>
            <person name="Zhou H."/>
            <person name="Lapidus A.L."/>
            <person name="Daligault H.E."/>
            <person name="Land M."/>
            <person name="Gilna P."/>
            <person name="Ivanova N."/>
            <person name="Kyrpides N."/>
            <person name="Culley D.E."/>
            <person name="McInerney M.J."/>
        </authorList>
    </citation>
    <scope>NUCLEOTIDE SEQUENCE [LARGE SCALE GENOMIC DNA]</scope>
    <source>
        <strain evidence="3">ATCC 27890 / DSM 864 / NBRC 100397 / JF-1</strain>
    </source>
</reference>
<name>Q2FSL2_METHJ</name>
<dbReference type="AlphaFoldDB" id="Q2FSL2"/>
<evidence type="ECO:0000256" key="1">
    <source>
        <dbReference type="SAM" id="Phobius"/>
    </source>
</evidence>
<keyword evidence="3" id="KW-1185">Reference proteome</keyword>
<dbReference type="KEGG" id="mhu:Mhun_2351"/>
<dbReference type="Proteomes" id="UP000001941">
    <property type="component" value="Chromosome"/>
</dbReference>